<sequence>MTYTLPDEINLTTLPLITQLQLRRLMNGDTTPANVSQRKYVRNKEGKHEEAFYFALAVSMFRLLEEFNQNIKEEILK</sequence>
<evidence type="ECO:0000313" key="2">
    <source>
        <dbReference type="Proteomes" id="UP000565155"/>
    </source>
</evidence>
<gene>
    <name evidence="1" type="ORF">HKB35_11220</name>
</gene>
<dbReference type="EMBL" id="JABCMA010000010">
    <property type="protein sequence ID" value="NMR74191.1"/>
    <property type="molecule type" value="Genomic_DNA"/>
</dbReference>
<organism evidence="1 2">
    <name type="scientific">Vibrio alginolyticus</name>
    <dbReference type="NCBI Taxonomy" id="663"/>
    <lineage>
        <taxon>Bacteria</taxon>
        <taxon>Pseudomonadati</taxon>
        <taxon>Pseudomonadota</taxon>
        <taxon>Gammaproteobacteria</taxon>
        <taxon>Vibrionales</taxon>
        <taxon>Vibrionaceae</taxon>
        <taxon>Vibrio</taxon>
    </lineage>
</organism>
<protein>
    <submittedName>
        <fullName evidence="1">Uncharacterized protein</fullName>
    </submittedName>
</protein>
<dbReference type="RefSeq" id="WP_029837628.1">
    <property type="nucleotide sequence ID" value="NZ_JABCMA010000010.1"/>
</dbReference>
<reference evidence="1 2" key="1">
    <citation type="submission" date="2020-04" db="EMBL/GenBank/DDBJ databases">
        <title>Whole-genome sequencing of Vibrio spp. from China reveals different genetic environments of blaCTX-M-14 among diverse lineages.</title>
        <authorList>
            <person name="Zheng Z."/>
            <person name="Ye L."/>
            <person name="Chen S."/>
        </authorList>
    </citation>
    <scope>NUCLEOTIDE SEQUENCE [LARGE SCALE GENOMIC DNA]</scope>
    <source>
        <strain evidence="1 2">Vb1636</strain>
    </source>
</reference>
<dbReference type="Proteomes" id="UP000565155">
    <property type="component" value="Unassembled WGS sequence"/>
</dbReference>
<comment type="caution">
    <text evidence="1">The sequence shown here is derived from an EMBL/GenBank/DDBJ whole genome shotgun (WGS) entry which is preliminary data.</text>
</comment>
<proteinExistence type="predicted"/>
<dbReference type="AlphaFoldDB" id="A0A7Y0MWD2"/>
<accession>A0A7Y0MWD2</accession>
<name>A0A7Y0MWD2_VIBAL</name>
<evidence type="ECO:0000313" key="1">
    <source>
        <dbReference type="EMBL" id="NMR74191.1"/>
    </source>
</evidence>